<keyword evidence="2" id="KW-0285">Flavoprotein</keyword>
<reference evidence="8 9" key="1">
    <citation type="submission" date="2005-12" db="EMBL/GenBank/DDBJ databases">
        <authorList>
            <person name="Moran M.A."/>
            <person name="Ferriera S."/>
            <person name="Johnson J."/>
            <person name="Kravitz S."/>
            <person name="Halpern A."/>
            <person name="Remington K."/>
            <person name="Beeson K."/>
            <person name="Tran B."/>
            <person name="Rogers Y.-H."/>
            <person name="Friedman R."/>
            <person name="Venter J.C."/>
        </authorList>
    </citation>
    <scope>NUCLEOTIDE SEQUENCE [LARGE SCALE GENOMIC DNA]</scope>
    <source>
        <strain evidence="9">ATCC BAA-591 / DSM 15170 / ISM</strain>
    </source>
</reference>
<dbReference type="AlphaFoldDB" id="A3SP78"/>
<dbReference type="InterPro" id="IPR036188">
    <property type="entry name" value="FAD/NAD-bd_sf"/>
</dbReference>
<sequence length="390" mass="42562">MKGRKVIIVGAGIGGLAAATALARQGAMVTVLEQAEAITEAGAGIQVSPNGFAVLRALGLAQEACDLSTKASGVCLYDYQRGPVLPLDMAGGQYRLFHRADLIDLLHWAARRAGVRVLLLQKVREVVPGPEPLVRLASGAELCADLVVGADGLHSVLRQALNGEEEPFFTGQVAWRAVIDNPTERRDDVTLHMAPHRHLVTYPLRQGRQLNIVAVQERAAWVGEDWRQQDDPEALRAAFADFAPDVRALLDRIETVHLWGLFRHRIAPVWHREGVALLGDALHPTLPFLAQGANMALEDGWVLAEALGRAEAIEPGLAEYRARREARVARVVRAASGNARKYHLAFPPLRWAARTGLRMAGRVAPGMMLRSFDWLYGVDVTEGSAARSRK</sequence>
<dbReference type="InterPro" id="IPR002938">
    <property type="entry name" value="FAD-bd"/>
</dbReference>
<dbReference type="Proteomes" id="UP000005954">
    <property type="component" value="Unassembled WGS sequence"/>
</dbReference>
<dbReference type="Gene3D" id="3.50.50.60">
    <property type="entry name" value="FAD/NAD(P)-binding domain"/>
    <property type="match status" value="1"/>
</dbReference>
<evidence type="ECO:0000256" key="1">
    <source>
        <dbReference type="ARBA" id="ARBA00001974"/>
    </source>
</evidence>
<evidence type="ECO:0000256" key="3">
    <source>
        <dbReference type="ARBA" id="ARBA00022827"/>
    </source>
</evidence>
<dbReference type="GO" id="GO:0004497">
    <property type="term" value="F:monooxygenase activity"/>
    <property type="evidence" value="ECO:0007669"/>
    <property type="project" value="UniProtKB-KW"/>
</dbReference>
<dbReference type="OrthoDB" id="4230779at2"/>
<dbReference type="InterPro" id="IPR050493">
    <property type="entry name" value="FAD-dep_Monooxygenase_BioMet"/>
</dbReference>
<feature type="domain" description="FAD-binding" evidence="7">
    <location>
        <begin position="5"/>
        <end position="334"/>
    </location>
</feature>
<keyword evidence="4" id="KW-0560">Oxidoreductase</keyword>
<protein>
    <submittedName>
        <fullName evidence="8">Salicylate hydroxylase</fullName>
    </submittedName>
</protein>
<keyword evidence="9" id="KW-1185">Reference proteome</keyword>
<dbReference type="PANTHER" id="PTHR13789">
    <property type="entry name" value="MONOOXYGENASE"/>
    <property type="match status" value="1"/>
</dbReference>
<feature type="chain" id="PRO_5002659160" evidence="6">
    <location>
        <begin position="24"/>
        <end position="390"/>
    </location>
</feature>
<keyword evidence="6" id="KW-0732">Signal</keyword>
<feature type="signal peptide" evidence="6">
    <location>
        <begin position="1"/>
        <end position="23"/>
    </location>
</feature>
<dbReference type="GO" id="GO:0071949">
    <property type="term" value="F:FAD binding"/>
    <property type="evidence" value="ECO:0007669"/>
    <property type="project" value="InterPro"/>
</dbReference>
<dbReference type="EMBL" id="AALY01000002">
    <property type="protein sequence ID" value="EAP76268.1"/>
    <property type="molecule type" value="Genomic_DNA"/>
</dbReference>
<evidence type="ECO:0000256" key="2">
    <source>
        <dbReference type="ARBA" id="ARBA00022630"/>
    </source>
</evidence>
<evidence type="ECO:0000313" key="8">
    <source>
        <dbReference type="EMBL" id="EAP76268.1"/>
    </source>
</evidence>
<dbReference type="SUPFAM" id="SSF54373">
    <property type="entry name" value="FAD-linked reductases, C-terminal domain"/>
    <property type="match status" value="1"/>
</dbReference>
<dbReference type="STRING" id="89187.ISM_15420"/>
<proteinExistence type="predicted"/>
<evidence type="ECO:0000256" key="6">
    <source>
        <dbReference type="SAM" id="SignalP"/>
    </source>
</evidence>
<dbReference type="RefSeq" id="WP_009815093.1">
    <property type="nucleotide sequence ID" value="NZ_CH724156.1"/>
</dbReference>
<dbReference type="PRINTS" id="PR00420">
    <property type="entry name" value="RNGMNOXGNASE"/>
</dbReference>
<evidence type="ECO:0000256" key="4">
    <source>
        <dbReference type="ARBA" id="ARBA00023002"/>
    </source>
</evidence>
<keyword evidence="5" id="KW-0503">Monooxygenase</keyword>
<keyword evidence="3" id="KW-0274">FAD</keyword>
<accession>A3SP78</accession>
<organism evidence="8 9">
    <name type="scientific">Roseovarius nubinhibens (strain ATCC BAA-591 / DSM 15170 / ISM)</name>
    <dbReference type="NCBI Taxonomy" id="89187"/>
    <lineage>
        <taxon>Bacteria</taxon>
        <taxon>Pseudomonadati</taxon>
        <taxon>Pseudomonadota</taxon>
        <taxon>Alphaproteobacteria</taxon>
        <taxon>Rhodobacterales</taxon>
        <taxon>Roseobacteraceae</taxon>
        <taxon>Roseovarius</taxon>
    </lineage>
</organism>
<dbReference type="HOGENOM" id="CLU_009665_19_5_5"/>
<gene>
    <name evidence="8" type="ORF">ISM_15420</name>
</gene>
<comment type="cofactor">
    <cofactor evidence="1">
        <name>FAD</name>
        <dbReference type="ChEBI" id="CHEBI:57692"/>
    </cofactor>
</comment>
<comment type="caution">
    <text evidence="8">The sequence shown here is derived from an EMBL/GenBank/DDBJ whole genome shotgun (WGS) entry which is preliminary data.</text>
</comment>
<evidence type="ECO:0000313" key="9">
    <source>
        <dbReference type="Proteomes" id="UP000005954"/>
    </source>
</evidence>
<dbReference type="Pfam" id="PF01494">
    <property type="entry name" value="FAD_binding_3"/>
    <property type="match status" value="1"/>
</dbReference>
<dbReference type="SUPFAM" id="SSF51905">
    <property type="entry name" value="FAD/NAD(P)-binding domain"/>
    <property type="match status" value="1"/>
</dbReference>
<dbReference type="PANTHER" id="PTHR13789:SF318">
    <property type="entry name" value="GERANYLGERANYL DIPHOSPHATE REDUCTASE"/>
    <property type="match status" value="1"/>
</dbReference>
<evidence type="ECO:0000256" key="5">
    <source>
        <dbReference type="ARBA" id="ARBA00023033"/>
    </source>
</evidence>
<dbReference type="eggNOG" id="COG0654">
    <property type="taxonomic scope" value="Bacteria"/>
</dbReference>
<name>A3SP78_ROSNI</name>
<evidence type="ECO:0000259" key="7">
    <source>
        <dbReference type="Pfam" id="PF01494"/>
    </source>
</evidence>